<dbReference type="SUPFAM" id="SSF56349">
    <property type="entry name" value="DNA breaking-rejoining enzymes"/>
    <property type="match status" value="1"/>
</dbReference>
<dbReference type="InterPro" id="IPR002104">
    <property type="entry name" value="Integrase_catalytic"/>
</dbReference>
<reference evidence="8" key="1">
    <citation type="journal article" date="2022" name="Front. Microbiol.">
        <title>Mirubactin C rescues the lethal effect of cell wall biosynthesis mutations in Bacillus subtilis.</title>
        <authorList>
            <person name="Kepplinger B."/>
            <person name="Wen X."/>
            <person name="Tyler A.R."/>
            <person name="Kim B.Y."/>
            <person name="Brown J."/>
            <person name="Banks P."/>
            <person name="Dashti Y."/>
            <person name="Mackenzie E.S."/>
            <person name="Wills C."/>
            <person name="Kawai Y."/>
            <person name="Waldron K.J."/>
            <person name="Allenby N.E.E."/>
            <person name="Wu L.J."/>
            <person name="Hall M.J."/>
            <person name="Errington J."/>
        </authorList>
    </citation>
    <scope>NUCLEOTIDE SEQUENCE</scope>
    <source>
        <strain evidence="8">MDA8-470</strain>
    </source>
</reference>
<dbReference type="Pfam" id="PF14659">
    <property type="entry name" value="Phage_int_SAM_3"/>
    <property type="match status" value="1"/>
</dbReference>
<dbReference type="InterPro" id="IPR013762">
    <property type="entry name" value="Integrase-like_cat_sf"/>
</dbReference>
<keyword evidence="4" id="KW-0233">DNA recombination</keyword>
<accession>A0ABY6Q1U7</accession>
<gene>
    <name evidence="8" type="ORF">NEH16_07015</name>
</gene>
<protein>
    <submittedName>
        <fullName evidence="8">Site-specific integrase</fullName>
    </submittedName>
</protein>
<dbReference type="RefSeq" id="WP_265547091.1">
    <property type="nucleotide sequence ID" value="NZ_CP098740.1"/>
</dbReference>
<keyword evidence="2" id="KW-0229">DNA integration</keyword>
<dbReference type="CDD" id="cd01189">
    <property type="entry name" value="INT_ICEBs1_C_like"/>
    <property type="match status" value="1"/>
</dbReference>
<evidence type="ECO:0000256" key="1">
    <source>
        <dbReference type="ARBA" id="ARBA00008857"/>
    </source>
</evidence>
<evidence type="ECO:0000313" key="8">
    <source>
        <dbReference type="EMBL" id="UZK58413.1"/>
    </source>
</evidence>
<keyword evidence="3 5" id="KW-0238">DNA-binding</keyword>
<comment type="similarity">
    <text evidence="1">Belongs to the 'phage' integrase family.</text>
</comment>
<dbReference type="PANTHER" id="PTHR30349:SF64">
    <property type="entry name" value="PROPHAGE INTEGRASE INTD-RELATED"/>
    <property type="match status" value="1"/>
</dbReference>
<evidence type="ECO:0000256" key="3">
    <source>
        <dbReference type="ARBA" id="ARBA00023125"/>
    </source>
</evidence>
<evidence type="ECO:0000313" key="9">
    <source>
        <dbReference type="Proteomes" id="UP001164963"/>
    </source>
</evidence>
<dbReference type="InterPro" id="IPR044068">
    <property type="entry name" value="CB"/>
</dbReference>
<dbReference type="Proteomes" id="UP001164963">
    <property type="component" value="Chromosome"/>
</dbReference>
<dbReference type="PANTHER" id="PTHR30349">
    <property type="entry name" value="PHAGE INTEGRASE-RELATED"/>
    <property type="match status" value="1"/>
</dbReference>
<organism evidence="8 9">
    <name type="scientific">Streptomyces drozdowiczii</name>
    <dbReference type="NCBI Taxonomy" id="202862"/>
    <lineage>
        <taxon>Bacteria</taxon>
        <taxon>Bacillati</taxon>
        <taxon>Actinomycetota</taxon>
        <taxon>Actinomycetes</taxon>
        <taxon>Kitasatosporales</taxon>
        <taxon>Streptomycetaceae</taxon>
        <taxon>Streptomyces</taxon>
    </lineage>
</organism>
<dbReference type="PROSITE" id="PS51898">
    <property type="entry name" value="TYR_RECOMBINASE"/>
    <property type="match status" value="1"/>
</dbReference>
<evidence type="ECO:0000259" key="7">
    <source>
        <dbReference type="PROSITE" id="PS51900"/>
    </source>
</evidence>
<dbReference type="Gene3D" id="1.10.150.130">
    <property type="match status" value="1"/>
</dbReference>
<evidence type="ECO:0000256" key="2">
    <source>
        <dbReference type="ARBA" id="ARBA00022908"/>
    </source>
</evidence>
<proteinExistence type="inferred from homology"/>
<dbReference type="PROSITE" id="PS51900">
    <property type="entry name" value="CB"/>
    <property type="match status" value="1"/>
</dbReference>
<keyword evidence="9" id="KW-1185">Reference proteome</keyword>
<evidence type="ECO:0000259" key="6">
    <source>
        <dbReference type="PROSITE" id="PS51898"/>
    </source>
</evidence>
<dbReference type="InterPro" id="IPR010998">
    <property type="entry name" value="Integrase_recombinase_N"/>
</dbReference>
<dbReference type="InterPro" id="IPR050090">
    <property type="entry name" value="Tyrosine_recombinase_XerCD"/>
</dbReference>
<dbReference type="Gene3D" id="1.10.443.10">
    <property type="entry name" value="Intergrase catalytic core"/>
    <property type="match status" value="1"/>
</dbReference>
<evidence type="ECO:0000256" key="4">
    <source>
        <dbReference type="ARBA" id="ARBA00023172"/>
    </source>
</evidence>
<feature type="domain" description="Core-binding (CB)" evidence="7">
    <location>
        <begin position="20"/>
        <end position="100"/>
    </location>
</feature>
<name>A0ABY6Q1U7_9ACTN</name>
<feature type="domain" description="Tyr recombinase" evidence="6">
    <location>
        <begin position="121"/>
        <end position="317"/>
    </location>
</feature>
<sequence>MDQEAKLRRNAYQDPQAGKIKFGEWYDRWWEARVVEPHTQRGDASCIRTHISPYWSDWEVRAISRLDAQSWVRKLVVDKKGASAIRRAYNLMSSIMRAAVDENLISVTPCRRIDLPREAVKPPQWFTVEEAQAILDELEEPWQTMALLAFYTGLRWGELAGLHGHRIDWRRGRLFVVEVNTKSGIKEYPKSSKSRREVPIPEHVLDAPARHMRGRDRAGVVFTTVTKGRSGRLLDDGNWRTQTWWPAVKRAHYTEPDGTNRPVPHYPPHSMRHTCASWLVQKGVSLYEVQHLLGHESYQTTQRYAHLAPDAHQAVLGAWQRLDSQLIVPEGANSSPATDARRR</sequence>
<dbReference type="Pfam" id="PF00589">
    <property type="entry name" value="Phage_integrase"/>
    <property type="match status" value="1"/>
</dbReference>
<evidence type="ECO:0000256" key="5">
    <source>
        <dbReference type="PROSITE-ProRule" id="PRU01248"/>
    </source>
</evidence>
<dbReference type="InterPro" id="IPR004107">
    <property type="entry name" value="Integrase_SAM-like_N"/>
</dbReference>
<dbReference type="EMBL" id="CP098740">
    <property type="protein sequence ID" value="UZK58413.1"/>
    <property type="molecule type" value="Genomic_DNA"/>
</dbReference>
<dbReference type="InterPro" id="IPR011010">
    <property type="entry name" value="DNA_brk_join_enz"/>
</dbReference>